<feature type="active site" description="Cysteine sulfenic acid (-SOH) intermediate" evidence="7">
    <location>
        <position position="381"/>
    </location>
</feature>
<keyword evidence="3" id="KW-0049">Antioxidant</keyword>
<keyword evidence="5" id="KW-0676">Redox-active center</keyword>
<organism evidence="9 10">
    <name type="scientific">Mortierella isabellina</name>
    <name type="common">Filamentous fungus</name>
    <name type="synonym">Umbelopsis isabellina</name>
    <dbReference type="NCBI Taxonomy" id="91625"/>
    <lineage>
        <taxon>Eukaryota</taxon>
        <taxon>Fungi</taxon>
        <taxon>Fungi incertae sedis</taxon>
        <taxon>Mucoromycota</taxon>
        <taxon>Mucoromycotina</taxon>
        <taxon>Umbelopsidomycetes</taxon>
        <taxon>Umbelopsidales</taxon>
        <taxon>Umbelopsidaceae</taxon>
        <taxon>Umbelopsis</taxon>
    </lineage>
</organism>
<evidence type="ECO:0000256" key="5">
    <source>
        <dbReference type="ARBA" id="ARBA00023284"/>
    </source>
</evidence>
<evidence type="ECO:0000256" key="6">
    <source>
        <dbReference type="ARBA" id="ARBA00079296"/>
    </source>
</evidence>
<evidence type="ECO:0000256" key="4">
    <source>
        <dbReference type="ARBA" id="ARBA00023002"/>
    </source>
</evidence>
<dbReference type="GO" id="GO:0042744">
    <property type="term" value="P:hydrogen peroxide catabolic process"/>
    <property type="evidence" value="ECO:0007669"/>
    <property type="project" value="TreeGrafter"/>
</dbReference>
<gene>
    <name evidence="9" type="ORF">INT43_004890</name>
</gene>
<dbReference type="GO" id="GO:0005777">
    <property type="term" value="C:peroxisome"/>
    <property type="evidence" value="ECO:0007669"/>
    <property type="project" value="TreeGrafter"/>
</dbReference>
<protein>
    <recommendedName>
        <fullName evidence="6">Thioredoxin-dependent peroxiredoxin</fullName>
    </recommendedName>
</protein>
<dbReference type="Pfam" id="PF08242">
    <property type="entry name" value="Methyltransf_12"/>
    <property type="match status" value="1"/>
</dbReference>
<dbReference type="SUPFAM" id="SSF53335">
    <property type="entry name" value="S-adenosyl-L-methionine-dependent methyltransferases"/>
    <property type="match status" value="1"/>
</dbReference>
<dbReference type="InterPro" id="IPR029063">
    <property type="entry name" value="SAM-dependent_MTases_sf"/>
</dbReference>
<evidence type="ECO:0000256" key="7">
    <source>
        <dbReference type="PIRSR" id="PIRSR637944-1"/>
    </source>
</evidence>
<accession>A0A8H7PED3</accession>
<proteinExistence type="inferred from homology"/>
<dbReference type="GO" id="GO:0034599">
    <property type="term" value="P:cellular response to oxidative stress"/>
    <property type="evidence" value="ECO:0007669"/>
    <property type="project" value="InterPro"/>
</dbReference>
<dbReference type="Gene3D" id="3.40.50.150">
    <property type="entry name" value="Vaccinia Virus protein VP39"/>
    <property type="match status" value="1"/>
</dbReference>
<evidence type="ECO:0000256" key="3">
    <source>
        <dbReference type="ARBA" id="ARBA00022862"/>
    </source>
</evidence>
<keyword evidence="4" id="KW-0560">Oxidoreductase</keyword>
<reference evidence="9" key="1">
    <citation type="submission" date="2020-12" db="EMBL/GenBank/DDBJ databases">
        <title>Metabolic potential, ecology and presence of endohyphal bacteria is reflected in genomic diversity of Mucoromycotina.</title>
        <authorList>
            <person name="Muszewska A."/>
            <person name="Okrasinska A."/>
            <person name="Steczkiewicz K."/>
            <person name="Drgas O."/>
            <person name="Orlowska M."/>
            <person name="Perlinska-Lenart U."/>
            <person name="Aleksandrzak-Piekarczyk T."/>
            <person name="Szatraj K."/>
            <person name="Zielenkiewicz U."/>
            <person name="Pilsyk S."/>
            <person name="Malc E."/>
            <person name="Mieczkowski P."/>
            <person name="Kruszewska J.S."/>
            <person name="Biernat P."/>
            <person name="Pawlowska J."/>
        </authorList>
    </citation>
    <scope>NUCLEOTIDE SEQUENCE</scope>
    <source>
        <strain evidence="9">WA0000067209</strain>
    </source>
</reference>
<comment type="caution">
    <text evidence="9">The sequence shown here is derived from an EMBL/GenBank/DDBJ whole genome shotgun (WGS) entry which is preliminary data.</text>
</comment>
<dbReference type="Pfam" id="PF08534">
    <property type="entry name" value="Redoxin"/>
    <property type="match status" value="1"/>
</dbReference>
<dbReference type="SUPFAM" id="SSF52833">
    <property type="entry name" value="Thioredoxin-like"/>
    <property type="match status" value="1"/>
</dbReference>
<dbReference type="AlphaFoldDB" id="A0A8H7PED3"/>
<evidence type="ECO:0000313" key="10">
    <source>
        <dbReference type="Proteomes" id="UP000654370"/>
    </source>
</evidence>
<dbReference type="CDD" id="cd02440">
    <property type="entry name" value="AdoMet_MTases"/>
    <property type="match status" value="1"/>
</dbReference>
<sequence length="492" mass="54573">EIRLLCQELLGLGPGKSAIGSEHDMYGLQHTLYNVQLVPETFWFNMGYWDSDTQSFAQACQLLVRKVMSQMGSHQQKGHILGNATSYVGFGCGDSCFMLAEEYNYQVTGITIESSQFEIAQRRLQDQYGHFDKSIQLIKGSATDLTTIFKNIPPFDNIIAIDCAYHFDTRWTFLSQCVRLLAPSGRIGLFDVAIQPNAFSHPYKRSIFDKICSLGNIPVANLVDHEEYEARLRQIGYTDIQIIRIDVDTVYGGLSRFLKRQGTAYLNAGLDLGLGNHVRFFVVAYIMDLLCWCKWIEPIIITAKALSEMVWLVCSSFIHYNCHKMIQIGDTIPDVPLSYVPYDPKEDLKACTRPIQFKIHDQLKGKKAVIFAIPGPFTPTCSEEHVPGFIDNADKLKAKGVSHVICVSVVDGFVMNAFGKVTGSKDKVIMAGDGSAKFCSALGLTQDLTDKGMGVRSKRFAIVVDDLVVKYVGVEPAPGTTVSGAEAVLAKL</sequence>
<comment type="similarity">
    <text evidence="1">Belongs to the peroxiredoxin family. Prx5 subfamily.</text>
</comment>
<dbReference type="GO" id="GO:0008379">
    <property type="term" value="F:thioredoxin peroxidase activity"/>
    <property type="evidence" value="ECO:0007669"/>
    <property type="project" value="InterPro"/>
</dbReference>
<dbReference type="EMBL" id="JAEPQZ010000017">
    <property type="protein sequence ID" value="KAG2172348.1"/>
    <property type="molecule type" value="Genomic_DNA"/>
</dbReference>
<dbReference type="PANTHER" id="PTHR10430">
    <property type="entry name" value="PEROXIREDOXIN"/>
    <property type="match status" value="1"/>
</dbReference>
<dbReference type="InterPro" id="IPR037944">
    <property type="entry name" value="PRX5-like"/>
</dbReference>
<keyword evidence="2" id="KW-0575">Peroxidase</keyword>
<evidence type="ECO:0000259" key="8">
    <source>
        <dbReference type="PROSITE" id="PS51352"/>
    </source>
</evidence>
<dbReference type="InterPro" id="IPR036249">
    <property type="entry name" value="Thioredoxin-like_sf"/>
</dbReference>
<name>A0A8H7PED3_MORIS</name>
<dbReference type="InterPro" id="IPR013740">
    <property type="entry name" value="Redoxin"/>
</dbReference>
<evidence type="ECO:0000256" key="2">
    <source>
        <dbReference type="ARBA" id="ARBA00022559"/>
    </source>
</evidence>
<dbReference type="GO" id="GO:0045454">
    <property type="term" value="P:cell redox homeostasis"/>
    <property type="evidence" value="ECO:0007669"/>
    <property type="project" value="TreeGrafter"/>
</dbReference>
<keyword evidence="10" id="KW-1185">Reference proteome</keyword>
<dbReference type="OrthoDB" id="61390at2759"/>
<dbReference type="InterPro" id="IPR013217">
    <property type="entry name" value="Methyltransf_12"/>
</dbReference>
<dbReference type="PROSITE" id="PS51352">
    <property type="entry name" value="THIOREDOXIN_2"/>
    <property type="match status" value="1"/>
</dbReference>
<dbReference type="PANTHER" id="PTHR10430:SF16">
    <property type="entry name" value="PEROXIREDOXIN-5, MITOCHONDRIAL"/>
    <property type="match status" value="1"/>
</dbReference>
<feature type="non-terminal residue" evidence="9">
    <location>
        <position position="492"/>
    </location>
</feature>
<dbReference type="FunFam" id="3.40.30.10:FF:000020">
    <property type="entry name" value="Peroxiredoxin"/>
    <property type="match status" value="1"/>
</dbReference>
<dbReference type="CDD" id="cd03013">
    <property type="entry name" value="PRX5_like"/>
    <property type="match status" value="1"/>
</dbReference>
<feature type="domain" description="Thioredoxin" evidence="8">
    <location>
        <begin position="326"/>
        <end position="492"/>
    </location>
</feature>
<dbReference type="GO" id="GO:0005739">
    <property type="term" value="C:mitochondrion"/>
    <property type="evidence" value="ECO:0007669"/>
    <property type="project" value="TreeGrafter"/>
</dbReference>
<evidence type="ECO:0000313" key="9">
    <source>
        <dbReference type="EMBL" id="KAG2172348.1"/>
    </source>
</evidence>
<evidence type="ECO:0000256" key="1">
    <source>
        <dbReference type="ARBA" id="ARBA00010505"/>
    </source>
</evidence>
<dbReference type="Proteomes" id="UP000654370">
    <property type="component" value="Unassembled WGS sequence"/>
</dbReference>
<dbReference type="InterPro" id="IPR013766">
    <property type="entry name" value="Thioredoxin_domain"/>
</dbReference>
<dbReference type="Gene3D" id="3.40.30.10">
    <property type="entry name" value="Glutaredoxin"/>
    <property type="match status" value="1"/>
</dbReference>